<reference evidence="2" key="2">
    <citation type="journal article" date="2021" name="PeerJ">
        <title>Extensive microbial diversity within the chicken gut microbiome revealed by metagenomics and culture.</title>
        <authorList>
            <person name="Gilroy R."/>
            <person name="Ravi A."/>
            <person name="Getino M."/>
            <person name="Pursley I."/>
            <person name="Horton D.L."/>
            <person name="Alikhan N.F."/>
            <person name="Baker D."/>
            <person name="Gharbi K."/>
            <person name="Hall N."/>
            <person name="Watson M."/>
            <person name="Adriaenssens E.M."/>
            <person name="Foster-Nyarko E."/>
            <person name="Jarju S."/>
            <person name="Secka A."/>
            <person name="Antonio M."/>
            <person name="Oren A."/>
            <person name="Chaudhuri R.R."/>
            <person name="La Ragione R."/>
            <person name="Hildebrand F."/>
            <person name="Pallen M.J."/>
        </authorList>
    </citation>
    <scope>NUCLEOTIDE SEQUENCE</scope>
    <source>
        <strain evidence="2">D3-1215</strain>
    </source>
</reference>
<gene>
    <name evidence="2" type="ORF">IAC32_05045</name>
</gene>
<feature type="domain" description="DUF4296" evidence="1">
    <location>
        <begin position="29"/>
        <end position="104"/>
    </location>
</feature>
<evidence type="ECO:0000259" key="1">
    <source>
        <dbReference type="Pfam" id="PF14129"/>
    </source>
</evidence>
<accession>A0A9D9HEF7</accession>
<dbReference type="InterPro" id="IPR025381">
    <property type="entry name" value="DUF4296"/>
</dbReference>
<dbReference type="Pfam" id="PF14129">
    <property type="entry name" value="DUF4296"/>
    <property type="match status" value="1"/>
</dbReference>
<organism evidence="2 3">
    <name type="scientific">Candidatus Enterocola intestinipullorum</name>
    <dbReference type="NCBI Taxonomy" id="2840783"/>
    <lineage>
        <taxon>Bacteria</taxon>
        <taxon>Pseudomonadati</taxon>
        <taxon>Bacteroidota</taxon>
        <taxon>Bacteroidia</taxon>
        <taxon>Bacteroidales</taxon>
        <taxon>Candidatus Enterocola</taxon>
    </lineage>
</organism>
<dbReference type="PROSITE" id="PS51257">
    <property type="entry name" value="PROKAR_LIPOPROTEIN"/>
    <property type="match status" value="1"/>
</dbReference>
<comment type="caution">
    <text evidence="2">The sequence shown here is derived from an EMBL/GenBank/DDBJ whole genome shotgun (WGS) entry which is preliminary data.</text>
</comment>
<dbReference type="AlphaFoldDB" id="A0A9D9HEF7"/>
<evidence type="ECO:0000313" key="2">
    <source>
        <dbReference type="EMBL" id="MBO8447093.1"/>
    </source>
</evidence>
<dbReference type="Proteomes" id="UP000823637">
    <property type="component" value="Unassembled WGS sequence"/>
</dbReference>
<sequence length="164" mass="19326">MKIKPAILALAIGLSACTFDPRPECMPDNYTMAMLFCEIHLEESMLRLGFIRSKEAIKPFYKETLENFNLNAEQFDSCVNWLSRNRREYEKVYEIVMHRLRSDKAEQNDVERKRAIRLSVWKNFGKEEIDTGDFSDLWIRLDSVNKVLPPDFCKRHGGRSPYIE</sequence>
<evidence type="ECO:0000313" key="3">
    <source>
        <dbReference type="Proteomes" id="UP000823637"/>
    </source>
</evidence>
<reference evidence="2" key="1">
    <citation type="submission" date="2020-10" db="EMBL/GenBank/DDBJ databases">
        <authorList>
            <person name="Gilroy R."/>
        </authorList>
    </citation>
    <scope>NUCLEOTIDE SEQUENCE</scope>
    <source>
        <strain evidence="2">D3-1215</strain>
    </source>
</reference>
<proteinExistence type="predicted"/>
<name>A0A9D9HEF7_9BACT</name>
<dbReference type="EMBL" id="JADIMR010000075">
    <property type="protein sequence ID" value="MBO8447093.1"/>
    <property type="molecule type" value="Genomic_DNA"/>
</dbReference>
<protein>
    <submittedName>
        <fullName evidence="2">DUF4296 domain-containing protein</fullName>
    </submittedName>
</protein>